<feature type="active site" evidence="9">
    <location>
        <position position="36"/>
    </location>
</feature>
<evidence type="ECO:0000313" key="11">
    <source>
        <dbReference type="Proteomes" id="UP000293854"/>
    </source>
</evidence>
<protein>
    <recommendedName>
        <fullName evidence="9">ATP-dependent dethiobiotin synthetase BioD</fullName>
        <ecNumber evidence="9">6.3.3.3</ecNumber>
    </recommendedName>
    <alternativeName>
        <fullName evidence="9">DTB synthetase</fullName>
        <shortName evidence="9">DTBS</shortName>
    </alternativeName>
    <alternativeName>
        <fullName evidence="9">Dethiobiotin synthase</fullName>
    </alternativeName>
</protein>
<dbReference type="EC" id="6.3.3.3" evidence="9"/>
<keyword evidence="7 9" id="KW-0460">Magnesium</keyword>
<keyword evidence="5 9" id="KW-0093">Biotin biosynthesis</keyword>
<dbReference type="PIRSF" id="PIRSF006755">
    <property type="entry name" value="DTB_synth"/>
    <property type="match status" value="1"/>
</dbReference>
<dbReference type="AlphaFoldDB" id="A0A4Q7CT77"/>
<dbReference type="EMBL" id="RQTE01000002">
    <property type="protein sequence ID" value="RZI04966.1"/>
    <property type="molecule type" value="Genomic_DNA"/>
</dbReference>
<evidence type="ECO:0000256" key="9">
    <source>
        <dbReference type="HAMAP-Rule" id="MF_00336"/>
    </source>
</evidence>
<comment type="similarity">
    <text evidence="9">Belongs to the dethiobiotin synthetase family.</text>
</comment>
<evidence type="ECO:0000256" key="8">
    <source>
        <dbReference type="ARBA" id="ARBA00047386"/>
    </source>
</evidence>
<dbReference type="InterPro" id="IPR004472">
    <property type="entry name" value="DTB_synth_BioD"/>
</dbReference>
<evidence type="ECO:0000256" key="1">
    <source>
        <dbReference type="ARBA" id="ARBA00022490"/>
    </source>
</evidence>
<dbReference type="GO" id="GO:0000287">
    <property type="term" value="F:magnesium ion binding"/>
    <property type="evidence" value="ECO:0007669"/>
    <property type="project" value="UniProtKB-UniRule"/>
</dbReference>
<dbReference type="SUPFAM" id="SSF52540">
    <property type="entry name" value="P-loop containing nucleoside triphosphate hydrolases"/>
    <property type="match status" value="1"/>
</dbReference>
<dbReference type="HAMAP" id="MF_00336">
    <property type="entry name" value="BioD"/>
    <property type="match status" value="1"/>
</dbReference>
<feature type="binding site" evidence="9">
    <location>
        <position position="50"/>
    </location>
    <ligand>
        <name>ATP</name>
        <dbReference type="ChEBI" id="CHEBI:30616"/>
    </ligand>
</feature>
<name>A0A4Q7CT77_9STAP</name>
<dbReference type="UniPathway" id="UPA00078">
    <property type="reaction ID" value="UER00161"/>
</dbReference>
<feature type="binding site" evidence="9">
    <location>
        <position position="110"/>
    </location>
    <ligand>
        <name>Mg(2+)</name>
        <dbReference type="ChEBI" id="CHEBI:18420"/>
    </ligand>
</feature>
<evidence type="ECO:0000313" key="10">
    <source>
        <dbReference type="EMBL" id="RZI04966.1"/>
    </source>
</evidence>
<dbReference type="RefSeq" id="WP_130135184.1">
    <property type="nucleotide sequence ID" value="NZ_RQTE01000002.1"/>
</dbReference>
<dbReference type="GO" id="GO:0005524">
    <property type="term" value="F:ATP binding"/>
    <property type="evidence" value="ECO:0007669"/>
    <property type="project" value="UniProtKB-UniRule"/>
</dbReference>
<comment type="catalytic activity">
    <reaction evidence="9">
        <text>(7R,8S)-7,8-diammoniononanoate + CO2 + ATP = (4R,5S)-dethiobiotin + ADP + phosphate + 3 H(+)</text>
        <dbReference type="Rhea" id="RHEA:15805"/>
        <dbReference type="ChEBI" id="CHEBI:15378"/>
        <dbReference type="ChEBI" id="CHEBI:16526"/>
        <dbReference type="ChEBI" id="CHEBI:30616"/>
        <dbReference type="ChEBI" id="CHEBI:43474"/>
        <dbReference type="ChEBI" id="CHEBI:149469"/>
        <dbReference type="ChEBI" id="CHEBI:149473"/>
        <dbReference type="ChEBI" id="CHEBI:456216"/>
        <dbReference type="EC" id="6.3.3.3"/>
    </reaction>
</comment>
<dbReference type="PANTHER" id="PTHR43210:SF2">
    <property type="entry name" value="ATP-DEPENDENT DETHIOBIOTIN SYNTHETASE BIOD 2"/>
    <property type="match status" value="1"/>
</dbReference>
<comment type="caution">
    <text evidence="10">The sequence shown here is derived from an EMBL/GenBank/DDBJ whole genome shotgun (WGS) entry which is preliminary data.</text>
</comment>
<accession>A0A4Q7CT77</accession>
<evidence type="ECO:0000256" key="4">
    <source>
        <dbReference type="ARBA" id="ARBA00022741"/>
    </source>
</evidence>
<evidence type="ECO:0000256" key="3">
    <source>
        <dbReference type="ARBA" id="ARBA00022723"/>
    </source>
</evidence>
<dbReference type="CDD" id="cd03109">
    <property type="entry name" value="DTBS"/>
    <property type="match status" value="1"/>
</dbReference>
<comment type="subunit">
    <text evidence="9">Homodimer.</text>
</comment>
<comment type="pathway">
    <text evidence="9">Cofactor biosynthesis; biotin biosynthesis; biotin from 7,8-diaminononanoate: step 1/2.</text>
</comment>
<evidence type="ECO:0000256" key="5">
    <source>
        <dbReference type="ARBA" id="ARBA00022756"/>
    </source>
</evidence>
<dbReference type="GO" id="GO:0005829">
    <property type="term" value="C:cytosol"/>
    <property type="evidence" value="ECO:0007669"/>
    <property type="project" value="TreeGrafter"/>
</dbReference>
<gene>
    <name evidence="9 10" type="primary">bioD</name>
    <name evidence="10" type="ORF">EIG99_00195</name>
</gene>
<dbReference type="Pfam" id="PF13500">
    <property type="entry name" value="AAA_26"/>
    <property type="match status" value="1"/>
</dbReference>
<keyword evidence="6 9" id="KW-0067">ATP-binding</keyword>
<organism evidence="10 11">
    <name type="scientific">Staphylococcus condimenti</name>
    <dbReference type="NCBI Taxonomy" id="70255"/>
    <lineage>
        <taxon>Bacteria</taxon>
        <taxon>Bacillati</taxon>
        <taxon>Bacillota</taxon>
        <taxon>Bacilli</taxon>
        <taxon>Bacillales</taxon>
        <taxon>Staphylococcaceae</taxon>
        <taxon>Staphylococcus</taxon>
    </lineage>
</organism>
<dbReference type="Gene3D" id="3.40.50.300">
    <property type="entry name" value="P-loop containing nucleotide triphosphate hydrolases"/>
    <property type="match status" value="1"/>
</dbReference>
<comment type="subcellular location">
    <subcellularLocation>
        <location evidence="9">Cytoplasm</location>
    </subcellularLocation>
</comment>
<feature type="binding site" evidence="9">
    <location>
        <position position="40"/>
    </location>
    <ligand>
        <name>substrate</name>
    </ligand>
</feature>
<comment type="caution">
    <text evidence="9">Lacks conserved residue(s) required for the propagation of feature annotation.</text>
</comment>
<feature type="binding site" evidence="9">
    <location>
        <begin position="174"/>
        <end position="175"/>
    </location>
    <ligand>
        <name>ATP</name>
        <dbReference type="ChEBI" id="CHEBI:30616"/>
    </ligand>
</feature>
<dbReference type="PANTHER" id="PTHR43210">
    <property type="entry name" value="DETHIOBIOTIN SYNTHETASE"/>
    <property type="match status" value="1"/>
</dbReference>
<keyword evidence="3 9" id="KW-0479">Metal-binding</keyword>
<dbReference type="GO" id="GO:0004141">
    <property type="term" value="F:dethiobiotin synthase activity"/>
    <property type="evidence" value="ECO:0007669"/>
    <property type="project" value="UniProtKB-UniRule"/>
</dbReference>
<evidence type="ECO:0000256" key="6">
    <source>
        <dbReference type="ARBA" id="ARBA00022840"/>
    </source>
</evidence>
<feature type="binding site" evidence="9">
    <location>
        <begin position="110"/>
        <end position="113"/>
    </location>
    <ligand>
        <name>ATP</name>
        <dbReference type="ChEBI" id="CHEBI:30616"/>
    </ligand>
</feature>
<keyword evidence="4 9" id="KW-0547">Nucleotide-binding</keyword>
<feature type="binding site" evidence="9">
    <location>
        <begin position="11"/>
        <end position="16"/>
    </location>
    <ligand>
        <name>ATP</name>
        <dbReference type="ChEBI" id="CHEBI:30616"/>
    </ligand>
</feature>
<feature type="binding site" evidence="9">
    <location>
        <position position="15"/>
    </location>
    <ligand>
        <name>Mg(2+)</name>
        <dbReference type="ChEBI" id="CHEBI:18420"/>
    </ligand>
</feature>
<dbReference type="InterPro" id="IPR027417">
    <property type="entry name" value="P-loop_NTPase"/>
</dbReference>
<sequence length="224" mass="25228">MKVFVTSTGTDVGKTYVTLLIYQALSKVGYNVGIYKPFQTEEQEPGVYPDLEEYKKVSGLTYDETSLYTFHEPVSPHLGFKLEPEQQLNKESVIEKAEALNQKYDILLIEGAGGLGVPIYEDDNGFYMTEDLIKDTADKVLSVVPSKLGAISDIIMHQYYLSQHHLPGNILVMNRFDDSMIAQDNHETLERYLNRSIYTLTEGANVSEVPDELLHSLIRGGINE</sequence>
<comment type="catalytic activity">
    <reaction evidence="8">
        <text>(7R,8S)-8-amino-7-(carboxyamino)nonanoate + ATP = (4R,5S)-dethiobiotin + ADP + phosphate + H(+)</text>
        <dbReference type="Rhea" id="RHEA:63684"/>
        <dbReference type="ChEBI" id="CHEBI:15378"/>
        <dbReference type="ChEBI" id="CHEBI:30616"/>
        <dbReference type="ChEBI" id="CHEBI:43474"/>
        <dbReference type="ChEBI" id="CHEBI:149470"/>
        <dbReference type="ChEBI" id="CHEBI:149473"/>
        <dbReference type="ChEBI" id="CHEBI:456216"/>
    </reaction>
</comment>
<evidence type="ECO:0000256" key="2">
    <source>
        <dbReference type="ARBA" id="ARBA00022598"/>
    </source>
</evidence>
<comment type="cofactor">
    <cofactor evidence="9">
        <name>Mg(2+)</name>
        <dbReference type="ChEBI" id="CHEBI:18420"/>
    </cofactor>
</comment>
<evidence type="ECO:0000256" key="7">
    <source>
        <dbReference type="ARBA" id="ARBA00022842"/>
    </source>
</evidence>
<dbReference type="Proteomes" id="UP000293854">
    <property type="component" value="Unassembled WGS sequence"/>
</dbReference>
<proteinExistence type="inferred from homology"/>
<dbReference type="GO" id="GO:0009102">
    <property type="term" value="P:biotin biosynthetic process"/>
    <property type="evidence" value="ECO:0007669"/>
    <property type="project" value="UniProtKB-UniRule"/>
</dbReference>
<reference evidence="10 11" key="1">
    <citation type="submission" date="2018-11" db="EMBL/GenBank/DDBJ databases">
        <title>Genomic profiling of Staphylococcus species from a Poultry farm system in KwaZulu-Natal, South Africa.</title>
        <authorList>
            <person name="Amoako D.G."/>
            <person name="Somboro A.M."/>
            <person name="Abia A.L.K."/>
            <person name="Bester L.A."/>
            <person name="Essack S.Y."/>
        </authorList>
    </citation>
    <scope>NUCLEOTIDE SEQUENCE [LARGE SCALE GENOMIC DNA]</scope>
    <source>
        <strain evidence="10 11">SA11</strain>
    </source>
</reference>
<keyword evidence="1 9" id="KW-0963">Cytoplasm</keyword>
<comment type="function">
    <text evidence="9">Catalyzes a mechanistically unusual reaction, the ATP-dependent insertion of CO2 between the N7 and N8 nitrogen atoms of 7,8-diaminopelargonic acid (DAPA, also called 7,8-diammoniononanoate) to form a ureido ring.</text>
</comment>
<dbReference type="NCBIfam" id="TIGR00347">
    <property type="entry name" value="bioD"/>
    <property type="match status" value="1"/>
</dbReference>
<keyword evidence="2 9" id="KW-0436">Ligase</keyword>
<feature type="binding site" evidence="9">
    <location>
        <position position="50"/>
    </location>
    <ligand>
        <name>Mg(2+)</name>
        <dbReference type="ChEBI" id="CHEBI:18420"/>
    </ligand>
</feature>